<reference evidence="3 4" key="1">
    <citation type="journal article" date="2018" name="Evol. Lett.">
        <title>Horizontal gene cluster transfer increased hallucinogenic mushroom diversity.</title>
        <authorList>
            <person name="Reynolds H.T."/>
            <person name="Vijayakumar V."/>
            <person name="Gluck-Thaler E."/>
            <person name="Korotkin H.B."/>
            <person name="Matheny P.B."/>
            <person name="Slot J.C."/>
        </authorList>
    </citation>
    <scope>NUCLEOTIDE SEQUENCE [LARGE SCALE GENOMIC DNA]</scope>
    <source>
        <strain evidence="3 4">2629</strain>
    </source>
</reference>
<dbReference type="EMBL" id="NHTK01000232">
    <property type="protein sequence ID" value="PPR07959.1"/>
    <property type="molecule type" value="Genomic_DNA"/>
</dbReference>
<dbReference type="Proteomes" id="UP000284842">
    <property type="component" value="Unassembled WGS sequence"/>
</dbReference>
<protein>
    <recommendedName>
        <fullName evidence="2">Ecp2 effector protein-like domain-containing protein</fullName>
    </recommendedName>
</protein>
<gene>
    <name evidence="3" type="ORF">CVT24_002541</name>
</gene>
<evidence type="ECO:0000256" key="1">
    <source>
        <dbReference type="SAM" id="SignalP"/>
    </source>
</evidence>
<keyword evidence="4" id="KW-1185">Reference proteome</keyword>
<dbReference type="InParanoid" id="A0A409YYA1"/>
<evidence type="ECO:0000313" key="4">
    <source>
        <dbReference type="Proteomes" id="UP000284842"/>
    </source>
</evidence>
<evidence type="ECO:0000259" key="2">
    <source>
        <dbReference type="Pfam" id="PF14856"/>
    </source>
</evidence>
<dbReference type="InterPro" id="IPR029226">
    <property type="entry name" value="Ecp2-like"/>
</dbReference>
<feature type="chain" id="PRO_5019171158" description="Ecp2 effector protein-like domain-containing protein" evidence="1">
    <location>
        <begin position="21"/>
        <end position="150"/>
    </location>
</feature>
<feature type="domain" description="Ecp2 effector protein-like" evidence="2">
    <location>
        <begin position="34"/>
        <end position="130"/>
    </location>
</feature>
<name>A0A409YYA1_9AGAR</name>
<feature type="signal peptide" evidence="1">
    <location>
        <begin position="1"/>
        <end position="20"/>
    </location>
</feature>
<dbReference type="OrthoDB" id="73875at2759"/>
<evidence type="ECO:0000313" key="3">
    <source>
        <dbReference type="EMBL" id="PPR07959.1"/>
    </source>
</evidence>
<keyword evidence="1" id="KW-0732">Signal</keyword>
<dbReference type="AlphaFoldDB" id="A0A409YYA1"/>
<sequence length="150" mass="16307">MVKLNSIALFFTSLVLLATAAPSSDVEARAMINNCGSSTFINQSSTASPLVKDCQQIVRNISGSGTWTTPLWRQRKLVSYGTCAFGVEGVMPLGITGFKVGNSDIVDLINDSIKLFQWKGKVGAKGEMRCQPEPAIGMPHIKVEWTIYHN</sequence>
<comment type="caution">
    <text evidence="3">The sequence shown here is derived from an EMBL/GenBank/DDBJ whole genome shotgun (WGS) entry which is preliminary data.</text>
</comment>
<dbReference type="Pfam" id="PF14856">
    <property type="entry name" value="Hce2"/>
    <property type="match status" value="1"/>
</dbReference>
<accession>A0A409YYA1</accession>
<organism evidence="3 4">
    <name type="scientific">Panaeolus cyanescens</name>
    <dbReference type="NCBI Taxonomy" id="181874"/>
    <lineage>
        <taxon>Eukaryota</taxon>
        <taxon>Fungi</taxon>
        <taxon>Dikarya</taxon>
        <taxon>Basidiomycota</taxon>
        <taxon>Agaricomycotina</taxon>
        <taxon>Agaricomycetes</taxon>
        <taxon>Agaricomycetidae</taxon>
        <taxon>Agaricales</taxon>
        <taxon>Agaricineae</taxon>
        <taxon>Galeropsidaceae</taxon>
        <taxon>Panaeolus</taxon>
    </lineage>
</organism>
<proteinExistence type="predicted"/>